<dbReference type="PANTHER" id="PTHR43513">
    <property type="entry name" value="DIHYDROOROTATE DEHYDROGENASE B (NAD(+)), ELECTRON TRANSFER SUBUNIT"/>
    <property type="match status" value="1"/>
</dbReference>
<evidence type="ECO:0000259" key="2">
    <source>
        <dbReference type="PROSITE" id="PS51384"/>
    </source>
</evidence>
<dbReference type="SUPFAM" id="SSF63380">
    <property type="entry name" value="Riboflavin synthase domain-like"/>
    <property type="match status" value="1"/>
</dbReference>
<comment type="caution">
    <text evidence="3">The sequence shown here is derived from an EMBL/GenBank/DDBJ whole genome shotgun (WGS) entry which is preliminary data.</text>
</comment>
<reference evidence="3" key="1">
    <citation type="submission" date="2013-08" db="EMBL/GenBank/DDBJ databases">
        <authorList>
            <person name="Mendez C."/>
            <person name="Richter M."/>
            <person name="Ferrer M."/>
            <person name="Sanchez J."/>
        </authorList>
    </citation>
    <scope>NUCLEOTIDE SEQUENCE</scope>
</reference>
<accession>T1A9P1</accession>
<evidence type="ECO:0000313" key="3">
    <source>
        <dbReference type="EMBL" id="EQD53533.1"/>
    </source>
</evidence>
<evidence type="ECO:0000256" key="1">
    <source>
        <dbReference type="SAM" id="MobiDB-lite"/>
    </source>
</evidence>
<dbReference type="InterPro" id="IPR039261">
    <property type="entry name" value="FNR_nucleotide-bd"/>
</dbReference>
<reference evidence="3" key="2">
    <citation type="journal article" date="2014" name="ISME J.">
        <title>Microbial stratification in low pH oxic and suboxic macroscopic growths along an acid mine drainage.</title>
        <authorList>
            <person name="Mendez-Garcia C."/>
            <person name="Mesa V."/>
            <person name="Sprenger R.R."/>
            <person name="Richter M."/>
            <person name="Diez M.S."/>
            <person name="Solano J."/>
            <person name="Bargiela R."/>
            <person name="Golyshina O.V."/>
            <person name="Manteca A."/>
            <person name="Ramos J.L."/>
            <person name="Gallego J.R."/>
            <person name="Llorente I."/>
            <person name="Martins Dos Santos V.A."/>
            <person name="Jensen O.N."/>
            <person name="Pelaez A.I."/>
            <person name="Sanchez J."/>
            <person name="Ferrer M."/>
        </authorList>
    </citation>
    <scope>NUCLEOTIDE SEQUENCE</scope>
</reference>
<proteinExistence type="predicted"/>
<dbReference type="EMBL" id="AUZY01006702">
    <property type="protein sequence ID" value="EQD53533.1"/>
    <property type="molecule type" value="Genomic_DNA"/>
</dbReference>
<dbReference type="AlphaFoldDB" id="T1A9P1"/>
<protein>
    <submittedName>
        <fullName evidence="3">Dihydroorotate dehydrogenase electron transfer subunit</fullName>
    </submittedName>
</protein>
<feature type="non-terminal residue" evidence="3">
    <location>
        <position position="178"/>
    </location>
</feature>
<dbReference type="Gene3D" id="2.40.30.10">
    <property type="entry name" value="Translation factors"/>
    <property type="match status" value="1"/>
</dbReference>
<dbReference type="InterPro" id="IPR050353">
    <property type="entry name" value="PyrK_electron_transfer"/>
</dbReference>
<name>T1A9P1_9ZZZZ</name>
<feature type="domain" description="FAD-binding FR-type" evidence="2">
    <location>
        <begin position="1"/>
        <end position="91"/>
    </location>
</feature>
<gene>
    <name evidence="3" type="ORF">B1B_10186</name>
</gene>
<dbReference type="Gene3D" id="3.40.50.80">
    <property type="entry name" value="Nucleotide-binding domain of ferredoxin-NADP reductase (FNR) module"/>
    <property type="match status" value="1"/>
</dbReference>
<dbReference type="PANTHER" id="PTHR43513:SF3">
    <property type="entry name" value="DIHYDROOROTATE DEHYDROGENASE B (NAD(+)), ELECTRON TRANSFER SUBUNIT-RELATED"/>
    <property type="match status" value="1"/>
</dbReference>
<sequence length="178" mass="18534">MRTIVPVLETVVETPSTVTVRFDYPAAAAPGQFVMVWLPGDDELPMSLSYAEGALKGVTIKAMGASTRTVLGIVPGARIGVRGPYGNRFDLSPRRILVVGGGSGTAVLAPAAEGAARRGATVVAALGATRADELLFRDRLRGAGCGWRWRRTTARKASTASSPRSSGRASPPSRSTPS</sequence>
<dbReference type="PROSITE" id="PS51384">
    <property type="entry name" value="FAD_FR"/>
    <property type="match status" value="1"/>
</dbReference>
<dbReference type="SUPFAM" id="SSF52343">
    <property type="entry name" value="Ferredoxin reductase-like, C-terminal NADP-linked domain"/>
    <property type="match status" value="1"/>
</dbReference>
<dbReference type="InterPro" id="IPR017938">
    <property type="entry name" value="Riboflavin_synthase-like_b-brl"/>
</dbReference>
<dbReference type="InterPro" id="IPR017927">
    <property type="entry name" value="FAD-bd_FR_type"/>
</dbReference>
<organism evidence="3">
    <name type="scientific">mine drainage metagenome</name>
    <dbReference type="NCBI Taxonomy" id="410659"/>
    <lineage>
        <taxon>unclassified sequences</taxon>
        <taxon>metagenomes</taxon>
        <taxon>ecological metagenomes</taxon>
    </lineage>
</organism>
<dbReference type="GO" id="GO:0016491">
    <property type="term" value="F:oxidoreductase activity"/>
    <property type="evidence" value="ECO:0007669"/>
    <property type="project" value="InterPro"/>
</dbReference>
<feature type="region of interest" description="Disordered" evidence="1">
    <location>
        <begin position="152"/>
        <end position="178"/>
    </location>
</feature>
<feature type="compositionally biased region" description="Low complexity" evidence="1">
    <location>
        <begin position="155"/>
        <end position="178"/>
    </location>
</feature>